<dbReference type="Gene3D" id="3.40.50.1820">
    <property type="entry name" value="alpha/beta hydrolase"/>
    <property type="match status" value="1"/>
</dbReference>
<dbReference type="SUPFAM" id="SSF53474">
    <property type="entry name" value="alpha/beta-Hydrolases"/>
    <property type="match status" value="1"/>
</dbReference>
<name>A0A3B0SDX7_9ZZZZ</name>
<dbReference type="InterPro" id="IPR029058">
    <property type="entry name" value="AB_hydrolase_fold"/>
</dbReference>
<dbReference type="InterPro" id="IPR000073">
    <property type="entry name" value="AB_hydrolase_1"/>
</dbReference>
<organism evidence="3">
    <name type="scientific">hydrothermal vent metagenome</name>
    <dbReference type="NCBI Taxonomy" id="652676"/>
    <lineage>
        <taxon>unclassified sequences</taxon>
        <taxon>metagenomes</taxon>
        <taxon>ecological metagenomes</taxon>
    </lineage>
</organism>
<dbReference type="PRINTS" id="PR00412">
    <property type="entry name" value="EPOXHYDRLASE"/>
</dbReference>
<evidence type="ECO:0000259" key="2">
    <source>
        <dbReference type="Pfam" id="PF00561"/>
    </source>
</evidence>
<evidence type="ECO:0000313" key="3">
    <source>
        <dbReference type="EMBL" id="VAW00762.1"/>
    </source>
</evidence>
<feature type="domain" description="AB hydrolase-1" evidence="2">
    <location>
        <begin position="28"/>
        <end position="300"/>
    </location>
</feature>
<sequence length="316" mass="35153">MSFPPPTRIPTNGIKLSVHQAGPKDGVPVLLLHGWPELARSWQHQMAALADAGFWVIAPDLRGFGASDCPQEVEAYGIDILLADMTGLLDALDIKKAIWVGHDWGGFISWPAALLVPERVAGLVGVNTPHSPRAPEDPIALFRHFFGEDNYIVRFQELGLAEAAFTGRETDFFDFIFGKPPSKPKASTPPAATHFLKRFAKFTGADAATLVMPKSERKIYAATYALTGFTSGINYYRNLTANWQRMKGVDYTIHQPALMIGAELDLFLPPKFIDGMEERISDLETHIINGIGHWTQWEAPEELSRVMVNWLLRRFG</sequence>
<proteinExistence type="predicted"/>
<keyword evidence="1 3" id="KW-0378">Hydrolase</keyword>
<dbReference type="InterPro" id="IPR000639">
    <property type="entry name" value="Epox_hydrolase-like"/>
</dbReference>
<dbReference type="PRINTS" id="PR00111">
    <property type="entry name" value="ABHYDROLASE"/>
</dbReference>
<dbReference type="GO" id="GO:0016787">
    <property type="term" value="F:hydrolase activity"/>
    <property type="evidence" value="ECO:0007669"/>
    <property type="project" value="UniProtKB-KW"/>
</dbReference>
<evidence type="ECO:0000256" key="1">
    <source>
        <dbReference type="ARBA" id="ARBA00022801"/>
    </source>
</evidence>
<dbReference type="PANTHER" id="PTHR43329">
    <property type="entry name" value="EPOXIDE HYDROLASE"/>
    <property type="match status" value="1"/>
</dbReference>
<dbReference type="AlphaFoldDB" id="A0A3B0SDX7"/>
<accession>A0A3B0SDX7</accession>
<reference evidence="3" key="1">
    <citation type="submission" date="2018-06" db="EMBL/GenBank/DDBJ databases">
        <authorList>
            <person name="Zhirakovskaya E."/>
        </authorList>
    </citation>
    <scope>NUCLEOTIDE SEQUENCE</scope>
</reference>
<dbReference type="Pfam" id="PF00561">
    <property type="entry name" value="Abhydrolase_1"/>
    <property type="match status" value="1"/>
</dbReference>
<dbReference type="EMBL" id="UOEE01000303">
    <property type="protein sequence ID" value="VAW00762.1"/>
    <property type="molecule type" value="Genomic_DNA"/>
</dbReference>
<gene>
    <name evidence="3" type="ORF">MNBD_ALPHA06-242</name>
</gene>
<protein>
    <submittedName>
        <fullName evidence="3">Epoxide hydrolase</fullName>
    </submittedName>
</protein>